<dbReference type="SMART" id="SM00388">
    <property type="entry name" value="HisKA"/>
    <property type="match status" value="1"/>
</dbReference>
<dbReference type="CDD" id="cd00075">
    <property type="entry name" value="HATPase"/>
    <property type="match status" value="1"/>
</dbReference>
<dbReference type="InterPro" id="IPR005467">
    <property type="entry name" value="His_kinase_dom"/>
</dbReference>
<gene>
    <name evidence="16" type="ORF">Y882_03265</name>
</gene>
<dbReference type="PROSITE" id="PS50109">
    <property type="entry name" value="HIS_KIN"/>
    <property type="match status" value="1"/>
</dbReference>
<dbReference type="SUPFAM" id="SSF55874">
    <property type="entry name" value="ATPase domain of HSP90 chaperone/DNA topoisomerase II/histidine kinase"/>
    <property type="match status" value="1"/>
</dbReference>
<evidence type="ECO:0000256" key="9">
    <source>
        <dbReference type="ARBA" id="ARBA00022840"/>
    </source>
</evidence>
<keyword evidence="4" id="KW-0597">Phosphoprotein</keyword>
<evidence type="ECO:0000256" key="10">
    <source>
        <dbReference type="ARBA" id="ARBA00022989"/>
    </source>
</evidence>
<dbReference type="PATRIC" id="fig|1440762.4.peg.3601"/>
<evidence type="ECO:0000259" key="14">
    <source>
        <dbReference type="PROSITE" id="PS50109"/>
    </source>
</evidence>
<keyword evidence="9" id="KW-0067">ATP-binding</keyword>
<keyword evidence="8 16" id="KW-0418">Kinase</keyword>
<comment type="subcellular location">
    <subcellularLocation>
        <location evidence="2">Membrane</location>
        <topology evidence="2">Multi-pass membrane protein</topology>
    </subcellularLocation>
</comment>
<dbReference type="SUPFAM" id="SSF47384">
    <property type="entry name" value="Homodimeric domain of signal transducing histidine kinase"/>
    <property type="match status" value="1"/>
</dbReference>
<evidence type="ECO:0000256" key="3">
    <source>
        <dbReference type="ARBA" id="ARBA00012438"/>
    </source>
</evidence>
<evidence type="ECO:0000256" key="5">
    <source>
        <dbReference type="ARBA" id="ARBA00022679"/>
    </source>
</evidence>
<dbReference type="InterPro" id="IPR003661">
    <property type="entry name" value="HisK_dim/P_dom"/>
</dbReference>
<dbReference type="CDD" id="cd00082">
    <property type="entry name" value="HisKA"/>
    <property type="match status" value="1"/>
</dbReference>
<dbReference type="RefSeq" id="WP_046970441.1">
    <property type="nucleotide sequence ID" value="NZ_JPLA01000008.1"/>
</dbReference>
<evidence type="ECO:0000256" key="1">
    <source>
        <dbReference type="ARBA" id="ARBA00000085"/>
    </source>
</evidence>
<comment type="caution">
    <text evidence="16">The sequence shown here is derived from an EMBL/GenBank/DDBJ whole genome shotgun (WGS) entry which is preliminary data.</text>
</comment>
<dbReference type="InterPro" id="IPR013727">
    <property type="entry name" value="2CSK_N"/>
</dbReference>
<dbReference type="InterPro" id="IPR036890">
    <property type="entry name" value="HATPase_C_sf"/>
</dbReference>
<dbReference type="GO" id="GO:0005886">
    <property type="term" value="C:plasma membrane"/>
    <property type="evidence" value="ECO:0007669"/>
    <property type="project" value="TreeGrafter"/>
</dbReference>
<evidence type="ECO:0000313" key="16">
    <source>
        <dbReference type="EMBL" id="KLD65310.1"/>
    </source>
</evidence>
<keyword evidence="6 13" id="KW-0812">Transmembrane</keyword>
<dbReference type="InterPro" id="IPR050428">
    <property type="entry name" value="TCS_sensor_his_kinase"/>
</dbReference>
<protein>
    <recommendedName>
        <fullName evidence="3">histidine kinase</fullName>
        <ecNumber evidence="3">2.7.13.3</ecNumber>
    </recommendedName>
</protein>
<feature type="transmembrane region" description="Helical" evidence="13">
    <location>
        <begin position="173"/>
        <end position="190"/>
    </location>
</feature>
<organism evidence="16 17">
    <name type="scientific">Dyella japonica DSM 16301</name>
    <dbReference type="NCBI Taxonomy" id="1440762"/>
    <lineage>
        <taxon>Bacteria</taxon>
        <taxon>Pseudomonadati</taxon>
        <taxon>Pseudomonadota</taxon>
        <taxon>Gammaproteobacteria</taxon>
        <taxon>Lysobacterales</taxon>
        <taxon>Rhodanobacteraceae</taxon>
        <taxon>Dyella</taxon>
    </lineage>
</organism>
<dbReference type="InterPro" id="IPR003660">
    <property type="entry name" value="HAMP_dom"/>
</dbReference>
<evidence type="ECO:0000256" key="6">
    <source>
        <dbReference type="ARBA" id="ARBA00022692"/>
    </source>
</evidence>
<keyword evidence="12 13" id="KW-0472">Membrane</keyword>
<dbReference type="PANTHER" id="PTHR45436">
    <property type="entry name" value="SENSOR HISTIDINE KINASE YKOH"/>
    <property type="match status" value="1"/>
</dbReference>
<dbReference type="GO" id="GO:0005524">
    <property type="term" value="F:ATP binding"/>
    <property type="evidence" value="ECO:0007669"/>
    <property type="project" value="UniProtKB-KW"/>
</dbReference>
<dbReference type="InterPro" id="IPR003594">
    <property type="entry name" value="HATPase_dom"/>
</dbReference>
<keyword evidence="10 13" id="KW-1133">Transmembrane helix</keyword>
<dbReference type="Pfam" id="PF00512">
    <property type="entry name" value="HisKA"/>
    <property type="match status" value="1"/>
</dbReference>
<dbReference type="Gene3D" id="3.30.565.10">
    <property type="entry name" value="Histidine kinase-like ATPase, C-terminal domain"/>
    <property type="match status" value="1"/>
</dbReference>
<feature type="domain" description="HAMP" evidence="15">
    <location>
        <begin position="191"/>
        <end position="243"/>
    </location>
</feature>
<dbReference type="SMART" id="SM00387">
    <property type="entry name" value="HATPase_c"/>
    <property type="match status" value="1"/>
</dbReference>
<evidence type="ECO:0000256" key="11">
    <source>
        <dbReference type="ARBA" id="ARBA00023012"/>
    </source>
</evidence>
<dbReference type="STRING" id="1440762.Y882_03265"/>
<dbReference type="EMBL" id="JPLA01000008">
    <property type="protein sequence ID" value="KLD65310.1"/>
    <property type="molecule type" value="Genomic_DNA"/>
</dbReference>
<dbReference type="EC" id="2.7.13.3" evidence="3"/>
<dbReference type="PRINTS" id="PR00344">
    <property type="entry name" value="BCTRLSENSOR"/>
</dbReference>
<dbReference type="Proteomes" id="UP000035481">
    <property type="component" value="Unassembled WGS sequence"/>
</dbReference>
<evidence type="ECO:0000256" key="12">
    <source>
        <dbReference type="ARBA" id="ARBA00023136"/>
    </source>
</evidence>
<keyword evidence="7" id="KW-0547">Nucleotide-binding</keyword>
<dbReference type="AlphaFoldDB" id="A0A0G9H657"/>
<accession>A0A0G9H657</accession>
<feature type="domain" description="Histidine kinase" evidence="14">
    <location>
        <begin position="251"/>
        <end position="465"/>
    </location>
</feature>
<evidence type="ECO:0000256" key="8">
    <source>
        <dbReference type="ARBA" id="ARBA00022777"/>
    </source>
</evidence>
<evidence type="ECO:0000256" key="7">
    <source>
        <dbReference type="ARBA" id="ARBA00022741"/>
    </source>
</evidence>
<evidence type="ECO:0000259" key="15">
    <source>
        <dbReference type="PROSITE" id="PS50885"/>
    </source>
</evidence>
<keyword evidence="5" id="KW-0808">Transferase</keyword>
<evidence type="ECO:0000256" key="2">
    <source>
        <dbReference type="ARBA" id="ARBA00004141"/>
    </source>
</evidence>
<evidence type="ECO:0000256" key="4">
    <source>
        <dbReference type="ARBA" id="ARBA00022553"/>
    </source>
</evidence>
<reference evidence="16 17" key="1">
    <citation type="journal article" date="2015" name="Antonie Van Leeuwenhoek">
        <title>A phylogenomic and molecular marker based taxonomic framework for the order Xanthomonadales: proposal to transfer the families Algiphilaceae and Solimonadaceae to the order Nevskiales ord. nov. and to create a new family within the order Xanthomonadales, the family Rhodanobacteraceae fam. nov., containing the genus Rhodanobacter and its closest relatives.</title>
        <authorList>
            <person name="Naushad S."/>
            <person name="Adeolu M."/>
            <person name="Wong S."/>
            <person name="Sohail M."/>
            <person name="Schellhorn H.E."/>
            <person name="Gupta R.S."/>
        </authorList>
    </citation>
    <scope>NUCLEOTIDE SEQUENCE [LARGE SCALE GENOMIC DNA]</scope>
    <source>
        <strain evidence="16 17">DSM 16301</strain>
    </source>
</reference>
<dbReference type="PROSITE" id="PS50885">
    <property type="entry name" value="HAMP"/>
    <property type="match status" value="1"/>
</dbReference>
<dbReference type="InterPro" id="IPR004358">
    <property type="entry name" value="Sig_transdc_His_kin-like_C"/>
</dbReference>
<evidence type="ECO:0000256" key="13">
    <source>
        <dbReference type="SAM" id="Phobius"/>
    </source>
</evidence>
<dbReference type="Gene3D" id="1.10.287.130">
    <property type="match status" value="1"/>
</dbReference>
<evidence type="ECO:0000313" key="17">
    <source>
        <dbReference type="Proteomes" id="UP000035481"/>
    </source>
</evidence>
<dbReference type="PANTHER" id="PTHR45436:SF14">
    <property type="entry name" value="SENSOR PROTEIN QSEC"/>
    <property type="match status" value="1"/>
</dbReference>
<dbReference type="GO" id="GO:0000155">
    <property type="term" value="F:phosphorelay sensor kinase activity"/>
    <property type="evidence" value="ECO:0007669"/>
    <property type="project" value="InterPro"/>
</dbReference>
<keyword evidence="11" id="KW-0902">Two-component regulatory system</keyword>
<feature type="transmembrane region" description="Helical" evidence="13">
    <location>
        <begin position="12"/>
        <end position="32"/>
    </location>
</feature>
<dbReference type="Pfam" id="PF02518">
    <property type="entry name" value="HATPase_c"/>
    <property type="match status" value="1"/>
</dbReference>
<name>A0A0G9H657_9GAMM</name>
<dbReference type="Pfam" id="PF08521">
    <property type="entry name" value="2CSK_N"/>
    <property type="match status" value="1"/>
</dbReference>
<dbReference type="OrthoDB" id="9804645at2"/>
<sequence>MITQPISLRTRLTWLIIAVMVAVLIPLGWISYRRELREMNELLDGRLAQAGRTLGTLIAHGQLPLHEADLPAITQSADRHRHGVVVSVHPHNYEPEVGFQAYDPQGELIAATSNFTDLPPPTGEERGFRDIQLEGKQWRTFTLQNRAALVIRIGEQSDNRADIARGLVIEHTLPLLVGLPLLALLVSLAVKRGLRPVAVLTQMLDRRTPGSRKPMPADVAPGEIKPLIVALNQQLERLEDALDREHRFATDVAHELRTPLAATMIHLESAMIADDPSEVEFTVRHAQQSMARLGRRIEQILAMARLEAGAASQQRRPMDLIRIATEVIEELAPLIAEKDISLSLAHDDDMALVLGHEVALTAMFRNLIENALRYTETEGQVDVSVHRDAAQVVIDISDNGPGIPEDRRQAVFQRFHREVESATRGYGLGLSIVQRAIELHEASIELLESPLGRGLLVRIRMIAEPVHSSRNLP</sequence>
<dbReference type="InterPro" id="IPR036097">
    <property type="entry name" value="HisK_dim/P_sf"/>
</dbReference>
<proteinExistence type="predicted"/>
<comment type="catalytic activity">
    <reaction evidence="1">
        <text>ATP + protein L-histidine = ADP + protein N-phospho-L-histidine.</text>
        <dbReference type="EC" id="2.7.13.3"/>
    </reaction>
</comment>